<evidence type="ECO:0000313" key="7">
    <source>
        <dbReference type="EMBL" id="NIR74594.1"/>
    </source>
</evidence>
<dbReference type="EMBL" id="JAACAK010000046">
    <property type="protein sequence ID" value="NIR74594.1"/>
    <property type="molecule type" value="Genomic_DNA"/>
</dbReference>
<feature type="transmembrane region" description="Helical" evidence="6">
    <location>
        <begin position="72"/>
        <end position="89"/>
    </location>
</feature>
<dbReference type="GO" id="GO:0006885">
    <property type="term" value="P:regulation of pH"/>
    <property type="evidence" value="ECO:0007669"/>
    <property type="project" value="UniProtKB-UniRule"/>
</dbReference>
<dbReference type="Proteomes" id="UP000702544">
    <property type="component" value="Unassembled WGS sequence"/>
</dbReference>
<sequence>MSESSHNRSERQSIFQRFVHSEVSGSILLLLCTVVALFWANSAWSESYFDLIEKYIGVAWGDAAFKLSLQHWVNDVLMAVFFFVVGLEIKREIVVGQLSSLSRSVLPVSAALGGMLVPAAFYFVVNTSGPGVSGWGIPMATDIAFALGILALFGRRVPTGLKVFLTALAIADDLGAVLVIAIFYSGTINLIALGVAGVLLAAIGAANRAGVTRSGLYIVLAIGVWLAVFSSGVHATVAGILVAMLVPVKARIDPSEFLVRARSRLEELDAAELTRESMLHDRAQLEALDDMYLAAGKMIPAGVALEEALHPVVVFLILPLFALFNAGVTIDAGVATLPPAPVTLGVVLGLFLGKQLGIWLFSWMAIKSGWARMPEGVTWPMIYGAGLLAGVGFTMSLFVSDLAFDAAELLNEAKIGILAGSLLSGAAGYLTLSRVLRERRAG</sequence>
<evidence type="ECO:0000256" key="5">
    <source>
        <dbReference type="ARBA" id="ARBA00023136"/>
    </source>
</evidence>
<keyword evidence="6" id="KW-0915">Sodium</keyword>
<keyword evidence="6" id="KW-0813">Transport</keyword>
<dbReference type="PANTHER" id="PTHR30341:SF0">
    <property type="entry name" value="NA(+)_H(+) ANTIPORTER NHAA"/>
    <property type="match status" value="1"/>
</dbReference>
<dbReference type="GO" id="GO:0005886">
    <property type="term" value="C:plasma membrane"/>
    <property type="evidence" value="ECO:0007669"/>
    <property type="project" value="UniProtKB-SubCell"/>
</dbReference>
<feature type="transmembrane region" description="Helical" evidence="6">
    <location>
        <begin position="216"/>
        <end position="246"/>
    </location>
</feature>
<evidence type="ECO:0000256" key="4">
    <source>
        <dbReference type="ARBA" id="ARBA00022989"/>
    </source>
</evidence>
<feature type="transmembrane region" description="Helical" evidence="6">
    <location>
        <begin position="342"/>
        <end position="361"/>
    </location>
</feature>
<keyword evidence="6" id="KW-0050">Antiport</keyword>
<keyword evidence="2 6" id="KW-1003">Cell membrane</keyword>
<feature type="transmembrane region" description="Helical" evidence="6">
    <location>
        <begin position="381"/>
        <end position="403"/>
    </location>
</feature>
<dbReference type="GO" id="GO:0015385">
    <property type="term" value="F:sodium:proton antiporter activity"/>
    <property type="evidence" value="ECO:0007669"/>
    <property type="project" value="UniProtKB-UniRule"/>
</dbReference>
<dbReference type="Pfam" id="PF06965">
    <property type="entry name" value="Na_H_antiport_1"/>
    <property type="match status" value="1"/>
</dbReference>
<comment type="function">
    <text evidence="6">Na(+)/H(+) antiporter that extrudes sodium in exchange for external protons.</text>
</comment>
<feature type="transmembrane region" description="Helical" evidence="6">
    <location>
        <begin position="308"/>
        <end position="330"/>
    </location>
</feature>
<organism evidence="7 8">
    <name type="scientific">Candidatus Kutchimonas denitrificans</name>
    <dbReference type="NCBI Taxonomy" id="3056748"/>
    <lineage>
        <taxon>Bacteria</taxon>
        <taxon>Pseudomonadati</taxon>
        <taxon>Gemmatimonadota</taxon>
        <taxon>Gemmatimonadia</taxon>
        <taxon>Candidatus Palauibacterales</taxon>
        <taxon>Candidatus Palauibacteraceae</taxon>
        <taxon>Candidatus Kutchimonas</taxon>
    </lineage>
</organism>
<accession>A0AAE5CCS5</accession>
<comment type="caution">
    <text evidence="7">The sequence shown here is derived from an EMBL/GenBank/DDBJ whole genome shotgun (WGS) entry which is preliminary data.</text>
</comment>
<feature type="transmembrane region" description="Helical" evidence="6">
    <location>
        <begin position="415"/>
        <end position="432"/>
    </location>
</feature>
<feature type="transmembrane region" description="Helical" evidence="6">
    <location>
        <begin position="101"/>
        <end position="123"/>
    </location>
</feature>
<gene>
    <name evidence="6 7" type="primary">nhaA</name>
    <name evidence="7" type="ORF">GWO12_05720</name>
</gene>
<dbReference type="AlphaFoldDB" id="A0AAE5CCS5"/>
<evidence type="ECO:0000256" key="6">
    <source>
        <dbReference type="HAMAP-Rule" id="MF_01844"/>
    </source>
</evidence>
<feature type="transmembrane region" description="Helical" evidence="6">
    <location>
        <begin position="190"/>
        <end position="209"/>
    </location>
</feature>
<comment type="subcellular location">
    <subcellularLocation>
        <location evidence="1">Cell inner membrane</location>
        <topology evidence="1">Multi-pass membrane protein</topology>
    </subcellularLocation>
    <subcellularLocation>
        <location evidence="6">Cell membrane</location>
        <topology evidence="6">Multi-pass membrane protein</topology>
    </subcellularLocation>
</comment>
<comment type="similarity">
    <text evidence="6">Belongs to the NhaA Na(+)/H(+) (TC 2.A.33) antiporter family.</text>
</comment>
<protein>
    <recommendedName>
        <fullName evidence="6">Na(+)/H(+) antiporter NhaA</fullName>
    </recommendedName>
    <alternativeName>
        <fullName evidence="6">Sodium/proton antiporter NhaA</fullName>
    </alternativeName>
</protein>
<proteinExistence type="inferred from homology"/>
<dbReference type="Gene3D" id="1.20.1530.10">
    <property type="entry name" value="Na+/H+ antiporter like domain"/>
    <property type="match status" value="1"/>
</dbReference>
<evidence type="ECO:0000256" key="3">
    <source>
        <dbReference type="ARBA" id="ARBA00022692"/>
    </source>
</evidence>
<keyword evidence="3 6" id="KW-0812">Transmembrane</keyword>
<evidence type="ECO:0000256" key="2">
    <source>
        <dbReference type="ARBA" id="ARBA00022475"/>
    </source>
</evidence>
<evidence type="ECO:0000256" key="1">
    <source>
        <dbReference type="ARBA" id="ARBA00004429"/>
    </source>
</evidence>
<dbReference type="InterPro" id="IPR023171">
    <property type="entry name" value="Na/H_antiporter_dom_sf"/>
</dbReference>
<dbReference type="NCBIfam" id="TIGR00773">
    <property type="entry name" value="NhaA"/>
    <property type="match status" value="1"/>
</dbReference>
<dbReference type="PANTHER" id="PTHR30341">
    <property type="entry name" value="SODIUM ION/PROTON ANTIPORTER NHAA-RELATED"/>
    <property type="match status" value="1"/>
</dbReference>
<name>A0AAE5CCS5_9BACT</name>
<keyword evidence="5 6" id="KW-0472">Membrane</keyword>
<dbReference type="InterPro" id="IPR004670">
    <property type="entry name" value="NhaA"/>
</dbReference>
<comment type="catalytic activity">
    <reaction evidence="6">
        <text>Na(+)(in) + 2 H(+)(out) = Na(+)(out) + 2 H(+)(in)</text>
        <dbReference type="Rhea" id="RHEA:29251"/>
        <dbReference type="ChEBI" id="CHEBI:15378"/>
        <dbReference type="ChEBI" id="CHEBI:29101"/>
    </reaction>
</comment>
<evidence type="ECO:0000313" key="8">
    <source>
        <dbReference type="Proteomes" id="UP000702544"/>
    </source>
</evidence>
<feature type="transmembrane region" description="Helical" evidence="6">
    <location>
        <begin position="135"/>
        <end position="154"/>
    </location>
</feature>
<dbReference type="HAMAP" id="MF_01844">
    <property type="entry name" value="NhaA"/>
    <property type="match status" value="1"/>
</dbReference>
<keyword evidence="6" id="KW-0406">Ion transport</keyword>
<reference evidence="7 8" key="1">
    <citation type="submission" date="2020-01" db="EMBL/GenBank/DDBJ databases">
        <title>Genomes assembled from Gulf of Kutch pelagic sediment metagenomes.</title>
        <authorList>
            <person name="Chandrashekar M."/>
            <person name="Mahajan M.S."/>
            <person name="Dave K.J."/>
            <person name="Vatsa P."/>
            <person name="Nathani N.M."/>
        </authorList>
    </citation>
    <scope>NUCLEOTIDE SEQUENCE [LARGE SCALE GENOMIC DNA]</scope>
    <source>
        <strain evidence="7">KS3-K002</strain>
    </source>
</reference>
<keyword evidence="6" id="KW-0739">Sodium transport</keyword>
<feature type="transmembrane region" description="Helical" evidence="6">
    <location>
        <begin position="21"/>
        <end position="40"/>
    </location>
</feature>
<keyword evidence="4 6" id="KW-1133">Transmembrane helix</keyword>